<dbReference type="GO" id="GO:0016567">
    <property type="term" value="P:protein ubiquitination"/>
    <property type="evidence" value="ECO:0007669"/>
    <property type="project" value="UniProtKB-UniPathway"/>
</dbReference>
<sequence length="465" mass="50528">MEVLIEAVALEKLKENTAQAKKLAEVECIDQLIALITNMHHCLFLKKQSPTCSSVPTPLDFICPLSLELMTDPVIVASGQTYERAFIKKWFDLGLTVCPKTWQTLVHTLFIPNYTMKALIANWCESNNVKLPNLVESTLNQVYPPRATKVKKLVEDLKSKSNNVKLPDLVESTLNQVYPPRATKVKKLVEDLKSTSTDTQRVATAQLRLLAKQNTDNRIIIANCGAIILLVDLLNSPDTKTQENSVTALLNLSNIDNNKTAIADANAIEPLIHVLKTGSPEAKENSAATLFSLSVIEDNKVRIGRSGAIRPLVDLLGNGTPRGKKDAATALFNLSIFHENKARIVKAGAVRYLVHLMHPAAGMVDKAVAVLASLATTFEGRTAIGQEGGIPLLVEVVELGSARGKANATAALLQLCTNSSRFCMMVLQEGAVPPLVALSQSGTQRAKEKAQALLSYFKGTIEYSD</sequence>
<evidence type="ECO:0000256" key="8">
    <source>
        <dbReference type="PROSITE-ProRule" id="PRU00259"/>
    </source>
</evidence>
<gene>
    <name evidence="10" type="ORF">E1A91_A02G172300v1</name>
</gene>
<dbReference type="CDD" id="cd16664">
    <property type="entry name" value="RING-Ubox_PUB"/>
    <property type="match status" value="1"/>
</dbReference>
<dbReference type="EMBL" id="CM017637">
    <property type="protein sequence ID" value="TYJ47210.1"/>
    <property type="molecule type" value="Genomic_DNA"/>
</dbReference>
<dbReference type="SMART" id="SM00504">
    <property type="entry name" value="Ubox"/>
    <property type="match status" value="1"/>
</dbReference>
<evidence type="ECO:0000313" key="10">
    <source>
        <dbReference type="EMBL" id="TYJ47210.1"/>
    </source>
</evidence>
<keyword evidence="11" id="KW-1185">Reference proteome</keyword>
<dbReference type="PANTHER" id="PTHR23315">
    <property type="entry name" value="U BOX DOMAIN-CONTAINING"/>
    <property type="match status" value="1"/>
</dbReference>
<dbReference type="FunFam" id="1.25.10.10:FF:000082">
    <property type="entry name" value="RING-type E3 ubiquitin transferase"/>
    <property type="match status" value="1"/>
</dbReference>
<dbReference type="InterPro" id="IPR003613">
    <property type="entry name" value="Ubox_domain"/>
</dbReference>
<dbReference type="PROSITE" id="PS51698">
    <property type="entry name" value="U_BOX"/>
    <property type="match status" value="1"/>
</dbReference>
<feature type="repeat" description="ARM" evidence="8">
    <location>
        <begin position="225"/>
        <end position="267"/>
    </location>
</feature>
<dbReference type="Gene3D" id="1.25.10.10">
    <property type="entry name" value="Leucine-rich Repeat Variant"/>
    <property type="match status" value="1"/>
</dbReference>
<dbReference type="Gene3D" id="3.30.40.10">
    <property type="entry name" value="Zinc/RING finger domain, C3HC4 (zinc finger)"/>
    <property type="match status" value="1"/>
</dbReference>
<dbReference type="InterPro" id="IPR013083">
    <property type="entry name" value="Znf_RING/FYVE/PHD"/>
</dbReference>
<dbReference type="Pfam" id="PF04564">
    <property type="entry name" value="U-box"/>
    <property type="match status" value="1"/>
</dbReference>
<organism evidence="10 11">
    <name type="scientific">Gossypium mustelinum</name>
    <name type="common">Cotton</name>
    <name type="synonym">Gossypium caicoense</name>
    <dbReference type="NCBI Taxonomy" id="34275"/>
    <lineage>
        <taxon>Eukaryota</taxon>
        <taxon>Viridiplantae</taxon>
        <taxon>Streptophyta</taxon>
        <taxon>Embryophyta</taxon>
        <taxon>Tracheophyta</taxon>
        <taxon>Spermatophyta</taxon>
        <taxon>Magnoliopsida</taxon>
        <taxon>eudicotyledons</taxon>
        <taxon>Gunneridae</taxon>
        <taxon>Pentapetalae</taxon>
        <taxon>rosids</taxon>
        <taxon>malvids</taxon>
        <taxon>Malvales</taxon>
        <taxon>Malvaceae</taxon>
        <taxon>Malvoideae</taxon>
        <taxon>Gossypium</taxon>
    </lineage>
</organism>
<evidence type="ECO:0000259" key="9">
    <source>
        <dbReference type="PROSITE" id="PS51698"/>
    </source>
</evidence>
<feature type="domain" description="U-box" evidence="9">
    <location>
        <begin position="56"/>
        <end position="130"/>
    </location>
</feature>
<evidence type="ECO:0000256" key="2">
    <source>
        <dbReference type="ARBA" id="ARBA00003861"/>
    </source>
</evidence>
<feature type="repeat" description="ARM" evidence="8">
    <location>
        <begin position="307"/>
        <end position="349"/>
    </location>
</feature>
<dbReference type="SUPFAM" id="SSF48371">
    <property type="entry name" value="ARM repeat"/>
    <property type="match status" value="1"/>
</dbReference>
<dbReference type="UniPathway" id="UPA00143"/>
<dbReference type="Pfam" id="PF25598">
    <property type="entry name" value="ARM_PUB"/>
    <property type="match status" value="1"/>
</dbReference>
<evidence type="ECO:0000256" key="1">
    <source>
        <dbReference type="ARBA" id="ARBA00000900"/>
    </source>
</evidence>
<dbReference type="GO" id="GO:0061630">
    <property type="term" value="F:ubiquitin protein ligase activity"/>
    <property type="evidence" value="ECO:0007669"/>
    <property type="project" value="UniProtKB-EC"/>
</dbReference>
<keyword evidence="5" id="KW-0808">Transferase</keyword>
<proteinExistence type="predicted"/>
<evidence type="ECO:0000256" key="7">
    <source>
        <dbReference type="ARBA" id="ARBA00022786"/>
    </source>
</evidence>
<accession>A0A5D3ABI9</accession>
<feature type="repeat" description="ARM" evidence="8">
    <location>
        <begin position="348"/>
        <end position="389"/>
    </location>
</feature>
<name>A0A5D3ABI9_GOSMU</name>
<dbReference type="PANTHER" id="PTHR23315:SF7">
    <property type="entry name" value="U-BOX DOMAIN-CONTAINING PROTEIN 4"/>
    <property type="match status" value="1"/>
</dbReference>
<protein>
    <recommendedName>
        <fullName evidence="4">RING-type E3 ubiquitin transferase</fullName>
        <ecNumber evidence="4">2.3.2.27</ecNumber>
    </recommendedName>
</protein>
<dbReference type="SUPFAM" id="SSF57850">
    <property type="entry name" value="RING/U-box"/>
    <property type="match status" value="1"/>
</dbReference>
<dbReference type="Proteomes" id="UP000323597">
    <property type="component" value="Chromosome A02"/>
</dbReference>
<evidence type="ECO:0000256" key="4">
    <source>
        <dbReference type="ARBA" id="ARBA00012483"/>
    </source>
</evidence>
<dbReference type="InterPro" id="IPR011989">
    <property type="entry name" value="ARM-like"/>
</dbReference>
<dbReference type="SMART" id="SM00185">
    <property type="entry name" value="ARM"/>
    <property type="match status" value="6"/>
</dbReference>
<dbReference type="InterPro" id="IPR058678">
    <property type="entry name" value="ARM_PUB"/>
</dbReference>
<dbReference type="InterPro" id="IPR016024">
    <property type="entry name" value="ARM-type_fold"/>
</dbReference>
<dbReference type="InterPro" id="IPR000225">
    <property type="entry name" value="Armadillo"/>
</dbReference>
<comment type="catalytic activity">
    <reaction evidence="1">
        <text>S-ubiquitinyl-[E2 ubiquitin-conjugating enzyme]-L-cysteine + [acceptor protein]-L-lysine = [E2 ubiquitin-conjugating enzyme]-L-cysteine + N(6)-ubiquitinyl-[acceptor protein]-L-lysine.</text>
        <dbReference type="EC" id="2.3.2.27"/>
    </reaction>
</comment>
<keyword evidence="7" id="KW-0833">Ubl conjugation pathway</keyword>
<evidence type="ECO:0000256" key="6">
    <source>
        <dbReference type="ARBA" id="ARBA00022737"/>
    </source>
</evidence>
<comment type="pathway">
    <text evidence="3">Protein modification; protein ubiquitination.</text>
</comment>
<evidence type="ECO:0000256" key="5">
    <source>
        <dbReference type="ARBA" id="ARBA00022679"/>
    </source>
</evidence>
<dbReference type="AlphaFoldDB" id="A0A5D3ABI9"/>
<evidence type="ECO:0000256" key="3">
    <source>
        <dbReference type="ARBA" id="ARBA00004906"/>
    </source>
</evidence>
<dbReference type="InterPro" id="IPR045210">
    <property type="entry name" value="RING-Ubox_PUB"/>
</dbReference>
<dbReference type="PROSITE" id="PS50176">
    <property type="entry name" value="ARM_REPEAT"/>
    <property type="match status" value="3"/>
</dbReference>
<keyword evidence="6" id="KW-0677">Repeat</keyword>
<dbReference type="EC" id="2.3.2.27" evidence="4"/>
<evidence type="ECO:0000313" key="11">
    <source>
        <dbReference type="Proteomes" id="UP000323597"/>
    </source>
</evidence>
<comment type="function">
    <text evidence="2">Functions as an E3 ubiquitin ligase.</text>
</comment>
<reference evidence="10 11" key="1">
    <citation type="submission" date="2019-07" db="EMBL/GenBank/DDBJ databases">
        <title>WGS assembly of Gossypium mustelinum.</title>
        <authorList>
            <person name="Chen Z.J."/>
            <person name="Sreedasyam A."/>
            <person name="Ando A."/>
            <person name="Song Q."/>
            <person name="De L."/>
            <person name="Hulse-Kemp A."/>
            <person name="Ding M."/>
            <person name="Ye W."/>
            <person name="Kirkbride R."/>
            <person name="Jenkins J."/>
            <person name="Plott C."/>
            <person name="Lovell J."/>
            <person name="Lin Y.-M."/>
            <person name="Vaughn R."/>
            <person name="Liu B."/>
            <person name="Li W."/>
            <person name="Simpson S."/>
            <person name="Scheffler B."/>
            <person name="Saski C."/>
            <person name="Grover C."/>
            <person name="Hu G."/>
            <person name="Conover J."/>
            <person name="Carlson J."/>
            <person name="Shu S."/>
            <person name="Boston L."/>
            <person name="Williams M."/>
            <person name="Peterson D."/>
            <person name="Mcgee K."/>
            <person name="Jones D."/>
            <person name="Wendel J."/>
            <person name="Stelly D."/>
            <person name="Grimwood J."/>
            <person name="Schmutz J."/>
        </authorList>
    </citation>
    <scope>NUCLEOTIDE SEQUENCE [LARGE SCALE GENOMIC DNA]</scope>
    <source>
        <strain evidence="10">1408120.09</strain>
    </source>
</reference>